<organism evidence="1 2">
    <name type="scientific">Streptococcus suis</name>
    <dbReference type="NCBI Taxonomy" id="1307"/>
    <lineage>
        <taxon>Bacteria</taxon>
        <taxon>Bacillati</taxon>
        <taxon>Bacillota</taxon>
        <taxon>Bacilli</taxon>
        <taxon>Lactobacillales</taxon>
        <taxon>Streptococcaceae</taxon>
        <taxon>Streptococcus</taxon>
    </lineage>
</organism>
<gene>
    <name evidence="1" type="ORF">ERS132370_00102</name>
</gene>
<dbReference type="AlphaFoldDB" id="A0A0Z8IPK8"/>
<evidence type="ECO:0000313" key="1">
    <source>
        <dbReference type="EMBL" id="CYV39353.1"/>
    </source>
</evidence>
<name>A0A0Z8IPK8_STRSU</name>
<dbReference type="Proteomes" id="UP000072933">
    <property type="component" value="Unassembled WGS sequence"/>
</dbReference>
<reference evidence="1 2" key="1">
    <citation type="submission" date="2016-02" db="EMBL/GenBank/DDBJ databases">
        <authorList>
            <consortium name="Pathogen Informatics"/>
        </authorList>
    </citation>
    <scope>NUCLEOTIDE SEQUENCE [LARGE SCALE GENOMIC DNA]</scope>
    <source>
        <strain evidence="1 2">LSS8</strain>
    </source>
</reference>
<dbReference type="EMBL" id="FIID01000001">
    <property type="protein sequence ID" value="CYV39353.1"/>
    <property type="molecule type" value="Genomic_DNA"/>
</dbReference>
<protein>
    <recommendedName>
        <fullName evidence="3">Phage protein</fullName>
    </recommendedName>
</protein>
<accession>A0A0Z8IPK8</accession>
<dbReference type="RefSeq" id="WP_044669091.1">
    <property type="nucleotide sequence ID" value="NZ_CEJO01000026.1"/>
</dbReference>
<sequence>MVRNTIEDVNNLLVAQLEKLSFDDISPEELELEVTRSKAMVHLTDEILKTQDLALRVVETLSEVTSKEVIPPKMLLGGGVND</sequence>
<proteinExistence type="predicted"/>
<evidence type="ECO:0008006" key="3">
    <source>
        <dbReference type="Google" id="ProtNLM"/>
    </source>
</evidence>
<evidence type="ECO:0000313" key="2">
    <source>
        <dbReference type="Proteomes" id="UP000072933"/>
    </source>
</evidence>